<name>A0AAD7ZMQ1_DIPPU</name>
<reference evidence="1" key="1">
    <citation type="journal article" date="2023" name="IScience">
        <title>Live-bearing cockroach genome reveals convergent evolutionary mechanisms linked to viviparity in insects and beyond.</title>
        <authorList>
            <person name="Fouks B."/>
            <person name="Harrison M.C."/>
            <person name="Mikhailova A.A."/>
            <person name="Marchal E."/>
            <person name="English S."/>
            <person name="Carruthers M."/>
            <person name="Jennings E.C."/>
            <person name="Chiamaka E.L."/>
            <person name="Frigard R.A."/>
            <person name="Pippel M."/>
            <person name="Attardo G.M."/>
            <person name="Benoit J.B."/>
            <person name="Bornberg-Bauer E."/>
            <person name="Tobe S.S."/>
        </authorList>
    </citation>
    <scope>NUCLEOTIDE SEQUENCE</scope>
    <source>
        <strain evidence="1">Stay&amp;Tobe</strain>
    </source>
</reference>
<sequence length="52" mass="6032">EDKGSKVSFPGNWDRTRVAEYTSFNPIKDKKKSMYQDIPVDLNKVRATTIKK</sequence>
<reference evidence="1" key="2">
    <citation type="submission" date="2023-05" db="EMBL/GenBank/DDBJ databases">
        <authorList>
            <person name="Fouks B."/>
        </authorList>
    </citation>
    <scope>NUCLEOTIDE SEQUENCE</scope>
    <source>
        <strain evidence="1">Stay&amp;Tobe</strain>
        <tissue evidence="1">Testes</tissue>
    </source>
</reference>
<proteinExistence type="predicted"/>
<dbReference type="Proteomes" id="UP001233999">
    <property type="component" value="Unassembled WGS sequence"/>
</dbReference>
<accession>A0AAD7ZMQ1</accession>
<organism evidence="1 2">
    <name type="scientific">Diploptera punctata</name>
    <name type="common">Pacific beetle cockroach</name>
    <dbReference type="NCBI Taxonomy" id="6984"/>
    <lineage>
        <taxon>Eukaryota</taxon>
        <taxon>Metazoa</taxon>
        <taxon>Ecdysozoa</taxon>
        <taxon>Arthropoda</taxon>
        <taxon>Hexapoda</taxon>
        <taxon>Insecta</taxon>
        <taxon>Pterygota</taxon>
        <taxon>Neoptera</taxon>
        <taxon>Polyneoptera</taxon>
        <taxon>Dictyoptera</taxon>
        <taxon>Blattodea</taxon>
        <taxon>Blaberoidea</taxon>
        <taxon>Blaberidae</taxon>
        <taxon>Diplopterinae</taxon>
        <taxon>Diploptera</taxon>
    </lineage>
</organism>
<keyword evidence="2" id="KW-1185">Reference proteome</keyword>
<dbReference type="AlphaFoldDB" id="A0AAD7ZMQ1"/>
<gene>
    <name evidence="1" type="ORF">L9F63_022753</name>
</gene>
<evidence type="ECO:0000313" key="1">
    <source>
        <dbReference type="EMBL" id="KAJ9582902.1"/>
    </source>
</evidence>
<dbReference type="EMBL" id="JASPKZ010007718">
    <property type="protein sequence ID" value="KAJ9582902.1"/>
    <property type="molecule type" value="Genomic_DNA"/>
</dbReference>
<feature type="non-terminal residue" evidence="1">
    <location>
        <position position="1"/>
    </location>
</feature>
<feature type="non-terminal residue" evidence="1">
    <location>
        <position position="52"/>
    </location>
</feature>
<comment type="caution">
    <text evidence="1">The sequence shown here is derived from an EMBL/GenBank/DDBJ whole genome shotgun (WGS) entry which is preliminary data.</text>
</comment>
<protein>
    <submittedName>
        <fullName evidence="1">Uncharacterized protein</fullName>
    </submittedName>
</protein>
<evidence type="ECO:0000313" key="2">
    <source>
        <dbReference type="Proteomes" id="UP001233999"/>
    </source>
</evidence>